<evidence type="ECO:0000256" key="8">
    <source>
        <dbReference type="ARBA" id="ARBA00025164"/>
    </source>
</evidence>
<keyword evidence="6" id="KW-0378">Hydrolase</keyword>
<evidence type="ECO:0000256" key="7">
    <source>
        <dbReference type="ARBA" id="ARBA00022842"/>
    </source>
</evidence>
<evidence type="ECO:0000313" key="14">
    <source>
        <dbReference type="EMBL" id="MFC0342215.1"/>
    </source>
</evidence>
<dbReference type="InterPro" id="IPR000086">
    <property type="entry name" value="NUDIX_hydrolase_dom"/>
</dbReference>
<reference evidence="14 15" key="1">
    <citation type="submission" date="2024-09" db="EMBL/GenBank/DDBJ databases">
        <authorList>
            <person name="Sun Q."/>
            <person name="Mori K."/>
        </authorList>
    </citation>
    <scope>NUCLEOTIDE SEQUENCE [LARGE SCALE GENOMIC DNA]</scope>
    <source>
        <strain evidence="14 15">KCTC 22789</strain>
    </source>
</reference>
<name>A0ABV6I7K1_9RHOB</name>
<keyword evidence="7" id="KW-0460">Magnesium</keyword>
<dbReference type="InterPro" id="IPR020084">
    <property type="entry name" value="NUDIX_hydrolase_CS"/>
</dbReference>
<dbReference type="CDD" id="cd24155">
    <property type="entry name" value="NUDIX_ADPRase"/>
    <property type="match status" value="1"/>
</dbReference>
<dbReference type="PROSITE" id="PS00893">
    <property type="entry name" value="NUDIX_BOX"/>
    <property type="match status" value="1"/>
</dbReference>
<sequence>MSARLLLVGPLADPAMMAALGLEPAGAAITLPGRLSGGARAGIARDGWPGWDREAQGQVVAQPVEASDGLRRYAEIMDLQPVQAPQGRVMGAVPGARPEDGAFQRDLAARVAADLLARDPDQPAETIRARLPMIAWWAASRLRAAAERGEALPPGPRDQDRLRIESRREPYGQYFSVESLRLTHRLHQGGWSEPLERAVFVSGDAVVVLPWDPARDRVLLVDQFRAGPAARGDGQPWIYEPVAGRIDAGETPESTALREAVEEAGLTLSRLIPAPAFYPTPGIAAEFIYGFIGIADLPDGVATVTGLPSEGEDIRGQLVSRDELMRMVLDGRIVSGPLMILALWLNRMADELKRGLAPG</sequence>
<dbReference type="PANTHER" id="PTHR11839:SF5">
    <property type="entry name" value="ADP-RIBOSE PYROPHOSPHATASE"/>
    <property type="match status" value="1"/>
</dbReference>
<dbReference type="InterPro" id="IPR004385">
    <property type="entry name" value="NDP_pyrophosphatase"/>
</dbReference>
<dbReference type="RefSeq" id="WP_377699816.1">
    <property type="nucleotide sequence ID" value="NZ_JBHLWE010000047.1"/>
</dbReference>
<evidence type="ECO:0000256" key="11">
    <source>
        <dbReference type="ARBA" id="ARBA00033056"/>
    </source>
</evidence>
<evidence type="ECO:0000313" key="15">
    <source>
        <dbReference type="Proteomes" id="UP001589799"/>
    </source>
</evidence>
<dbReference type="EMBL" id="JBHLWE010000047">
    <property type="protein sequence ID" value="MFC0342215.1"/>
    <property type="molecule type" value="Genomic_DNA"/>
</dbReference>
<evidence type="ECO:0000256" key="9">
    <source>
        <dbReference type="ARBA" id="ARBA00030162"/>
    </source>
</evidence>
<organism evidence="14 15">
    <name type="scientific">Paracoccus niistensis</name>
    <dbReference type="NCBI Taxonomy" id="632935"/>
    <lineage>
        <taxon>Bacteria</taxon>
        <taxon>Pseudomonadati</taxon>
        <taxon>Pseudomonadota</taxon>
        <taxon>Alphaproteobacteria</taxon>
        <taxon>Rhodobacterales</taxon>
        <taxon>Paracoccaceae</taxon>
        <taxon>Paracoccus</taxon>
    </lineage>
</organism>
<dbReference type="NCBIfam" id="TIGR00052">
    <property type="entry name" value="nudix-type nucleoside diphosphatase, YffH/AdpP family"/>
    <property type="match status" value="1"/>
</dbReference>
<keyword evidence="15" id="KW-1185">Reference proteome</keyword>
<evidence type="ECO:0000256" key="2">
    <source>
        <dbReference type="ARBA" id="ARBA00007482"/>
    </source>
</evidence>
<feature type="domain" description="Nudix hydrolase" evidence="13">
    <location>
        <begin position="201"/>
        <end position="341"/>
    </location>
</feature>
<comment type="catalytic activity">
    <reaction evidence="12">
        <text>ADP-D-ribose + H2O = D-ribose 5-phosphate + AMP + 2 H(+)</text>
        <dbReference type="Rhea" id="RHEA:10412"/>
        <dbReference type="ChEBI" id="CHEBI:15377"/>
        <dbReference type="ChEBI" id="CHEBI:15378"/>
        <dbReference type="ChEBI" id="CHEBI:57967"/>
        <dbReference type="ChEBI" id="CHEBI:78346"/>
        <dbReference type="ChEBI" id="CHEBI:456215"/>
        <dbReference type="EC" id="3.6.1.13"/>
    </reaction>
</comment>
<gene>
    <name evidence="14" type="ORF">ACFFII_15750</name>
</gene>
<dbReference type="InterPro" id="IPR015797">
    <property type="entry name" value="NUDIX_hydrolase-like_dom_sf"/>
</dbReference>
<evidence type="ECO:0000256" key="4">
    <source>
        <dbReference type="ARBA" id="ARBA00013297"/>
    </source>
</evidence>
<accession>A0ABV6I7K1</accession>
<dbReference type="PANTHER" id="PTHR11839">
    <property type="entry name" value="UDP/ADP-SUGAR PYROPHOSPHATASE"/>
    <property type="match status" value="1"/>
</dbReference>
<evidence type="ECO:0000256" key="5">
    <source>
        <dbReference type="ARBA" id="ARBA00022723"/>
    </source>
</evidence>
<keyword evidence="5" id="KW-0479">Metal-binding</keyword>
<comment type="function">
    <text evidence="8">Acts on ADP-mannose and ADP-glucose as well as ADP-ribose. Prevents glycogen biosynthesis. The reaction catalyzed by this enzyme is a limiting step of the gluconeogenic process.</text>
</comment>
<evidence type="ECO:0000256" key="12">
    <source>
        <dbReference type="ARBA" id="ARBA00049546"/>
    </source>
</evidence>
<dbReference type="Pfam" id="PF00293">
    <property type="entry name" value="NUDIX"/>
    <property type="match status" value="1"/>
</dbReference>
<comment type="caution">
    <text evidence="14">The sequence shown here is derived from an EMBL/GenBank/DDBJ whole genome shotgun (WGS) entry which is preliminary data.</text>
</comment>
<dbReference type="EC" id="3.6.1.13" evidence="3"/>
<evidence type="ECO:0000259" key="13">
    <source>
        <dbReference type="PROSITE" id="PS51462"/>
    </source>
</evidence>
<protein>
    <recommendedName>
        <fullName evidence="4">ADP-ribose pyrophosphatase</fullName>
        <ecNumber evidence="3">3.6.1.13</ecNumber>
    </recommendedName>
    <alternativeName>
        <fullName evidence="9">ADP-ribose diphosphatase</fullName>
    </alternativeName>
    <alternativeName>
        <fullName evidence="11">ADP-ribose phosphohydrolase</fullName>
    </alternativeName>
    <alternativeName>
        <fullName evidence="10">Adenosine diphosphoribose pyrophosphatase</fullName>
    </alternativeName>
</protein>
<dbReference type="SUPFAM" id="SSF55811">
    <property type="entry name" value="Nudix"/>
    <property type="match status" value="1"/>
</dbReference>
<comment type="cofactor">
    <cofactor evidence="1">
        <name>Mg(2+)</name>
        <dbReference type="ChEBI" id="CHEBI:18420"/>
    </cofactor>
</comment>
<evidence type="ECO:0000256" key="1">
    <source>
        <dbReference type="ARBA" id="ARBA00001946"/>
    </source>
</evidence>
<evidence type="ECO:0000256" key="10">
    <source>
        <dbReference type="ARBA" id="ARBA00030308"/>
    </source>
</evidence>
<comment type="similarity">
    <text evidence="2">Belongs to the Nudix hydrolase family. NudF subfamily.</text>
</comment>
<proteinExistence type="inferred from homology"/>
<evidence type="ECO:0000256" key="6">
    <source>
        <dbReference type="ARBA" id="ARBA00022801"/>
    </source>
</evidence>
<dbReference type="PROSITE" id="PS51462">
    <property type="entry name" value="NUDIX"/>
    <property type="match status" value="1"/>
</dbReference>
<evidence type="ECO:0000256" key="3">
    <source>
        <dbReference type="ARBA" id="ARBA00012453"/>
    </source>
</evidence>
<dbReference type="Proteomes" id="UP001589799">
    <property type="component" value="Unassembled WGS sequence"/>
</dbReference>
<dbReference type="Gene3D" id="3.90.79.10">
    <property type="entry name" value="Nucleoside Triphosphate Pyrophosphohydrolase"/>
    <property type="match status" value="1"/>
</dbReference>